<dbReference type="RefSeq" id="WP_368609540.1">
    <property type="nucleotide sequence ID" value="NZ_JBDLOV010000516.1"/>
</dbReference>
<reference evidence="1 2" key="1">
    <citation type="submission" date="2024-04" db="EMBL/GenBank/DDBJ databases">
        <title>Genomic Markers of Mycobacteria.</title>
        <authorList>
            <person name="Soliman M.S."/>
            <person name="Elkholy A."/>
            <person name="Soliman N.S."/>
            <person name="Abbas A."/>
            <person name="Khayrat S."/>
            <person name="Shawky S."/>
        </authorList>
    </citation>
    <scope>NUCLEOTIDE SEQUENCE [LARGE SCALE GENOMIC DNA]</scope>
    <source>
        <strain evidence="1 2">Egy-CU-AM5</strain>
    </source>
</reference>
<dbReference type="Proteomes" id="UP001558474">
    <property type="component" value="Unassembled WGS sequence"/>
</dbReference>
<sequence>MTNDGAGWLPEGFFLPPTMLHAAVDLDDEEFDAKWFGWADPARTLIDYVVMRDKRSHREVRLLGLASMGPLSEQTKTIFPEAVPSVTAERDAQALTADRGRNAHRLKVQDKEYYEDVRRAGESGRRQLANQALEAVMNTSGAEAIRPQWELLLRDGWLPDAEWDALKARYDHERMMVGALRPGFTVESAPGQAAGLMYVNRFWALRAMETLLLWGREECPVEDVVYTASAAGATIGPVPV</sequence>
<proteinExistence type="predicted"/>
<protein>
    <submittedName>
        <fullName evidence="1">Uncharacterized protein</fullName>
    </submittedName>
</protein>
<gene>
    <name evidence="1" type="ORF">ABFW12_18605</name>
</gene>
<organism evidence="1 2">
    <name type="scientific">Mycolicibacterium porcinum</name>
    <dbReference type="NCBI Taxonomy" id="39693"/>
    <lineage>
        <taxon>Bacteria</taxon>
        <taxon>Bacillati</taxon>
        <taxon>Actinomycetota</taxon>
        <taxon>Actinomycetes</taxon>
        <taxon>Mycobacteriales</taxon>
        <taxon>Mycobacteriaceae</taxon>
        <taxon>Mycolicibacterium</taxon>
    </lineage>
</organism>
<dbReference type="EMBL" id="JBDLOU010000040">
    <property type="protein sequence ID" value="MEX3740235.1"/>
    <property type="molecule type" value="Genomic_DNA"/>
</dbReference>
<accession>A0ABV3VFR2</accession>
<comment type="caution">
    <text evidence="1">The sequence shown here is derived from an EMBL/GenBank/DDBJ whole genome shotgun (WGS) entry which is preliminary data.</text>
</comment>
<evidence type="ECO:0000313" key="2">
    <source>
        <dbReference type="Proteomes" id="UP001558474"/>
    </source>
</evidence>
<evidence type="ECO:0000313" key="1">
    <source>
        <dbReference type="EMBL" id="MEX3740235.1"/>
    </source>
</evidence>
<name>A0ABV3VFR2_9MYCO</name>
<keyword evidence="2" id="KW-1185">Reference proteome</keyword>